<evidence type="ECO:0000313" key="1">
    <source>
        <dbReference type="EMBL" id="SNZ06082.1"/>
    </source>
</evidence>
<organism evidence="1 2">
    <name type="scientific">Natronoarchaeum philippinense</name>
    <dbReference type="NCBI Taxonomy" id="558529"/>
    <lineage>
        <taxon>Archaea</taxon>
        <taxon>Methanobacteriati</taxon>
        <taxon>Methanobacteriota</taxon>
        <taxon>Stenosarchaea group</taxon>
        <taxon>Halobacteria</taxon>
        <taxon>Halobacteriales</taxon>
        <taxon>Natronoarchaeaceae</taxon>
    </lineage>
</organism>
<sequence length="32" mass="3655">MKRALKVLLVLFAIVALWKFVSTDAEVEYDDA</sequence>
<keyword evidence="2" id="KW-1185">Reference proteome</keyword>
<name>A0A285N9C0_NATPI</name>
<accession>A0A285N9C0</accession>
<dbReference type="AlphaFoldDB" id="A0A285N9C0"/>
<dbReference type="Proteomes" id="UP000219453">
    <property type="component" value="Unassembled WGS sequence"/>
</dbReference>
<protein>
    <submittedName>
        <fullName evidence="1">Uncharacterized protein</fullName>
    </submittedName>
</protein>
<proteinExistence type="predicted"/>
<gene>
    <name evidence="1" type="ORF">SAMN06269185_1039</name>
</gene>
<evidence type="ECO:0000313" key="2">
    <source>
        <dbReference type="Proteomes" id="UP000219453"/>
    </source>
</evidence>
<dbReference type="EMBL" id="OBEJ01000001">
    <property type="protein sequence ID" value="SNZ06082.1"/>
    <property type="molecule type" value="Genomic_DNA"/>
</dbReference>
<reference evidence="1 2" key="1">
    <citation type="submission" date="2017-09" db="EMBL/GenBank/DDBJ databases">
        <authorList>
            <person name="Ehlers B."/>
            <person name="Leendertz F.H."/>
        </authorList>
    </citation>
    <scope>NUCLEOTIDE SEQUENCE [LARGE SCALE GENOMIC DNA]</scope>
    <source>
        <strain evidence="1 2">DSM 27208</strain>
    </source>
</reference>